<dbReference type="GO" id="GO:0050661">
    <property type="term" value="F:NADP binding"/>
    <property type="evidence" value="ECO:0007669"/>
    <property type="project" value="UniProtKB-UniRule"/>
</dbReference>
<evidence type="ECO:0000256" key="12">
    <source>
        <dbReference type="ARBA" id="ARBA00023014"/>
    </source>
</evidence>
<evidence type="ECO:0000256" key="13">
    <source>
        <dbReference type="ARBA" id="ARBA00023063"/>
    </source>
</evidence>
<evidence type="ECO:0000256" key="16">
    <source>
        <dbReference type="PIRSR" id="PIRSR037149-1"/>
    </source>
</evidence>
<keyword evidence="11 16" id="KW-0408">Iron</keyword>
<evidence type="ECO:0000256" key="9">
    <source>
        <dbReference type="ARBA" id="ARBA00022827"/>
    </source>
</evidence>
<feature type="region of interest" description="Disordered" evidence="17">
    <location>
        <begin position="822"/>
        <end position="845"/>
    </location>
</feature>
<dbReference type="GO" id="GO:0008942">
    <property type="term" value="F:nitrite reductase [NAD(P)H] activity"/>
    <property type="evidence" value="ECO:0007669"/>
    <property type="project" value="UniProtKB-EC"/>
</dbReference>
<evidence type="ECO:0000256" key="5">
    <source>
        <dbReference type="ARBA" id="ARBA00022617"/>
    </source>
</evidence>
<comment type="cofactor">
    <cofactor evidence="16">
        <name>siroheme</name>
        <dbReference type="ChEBI" id="CHEBI:60052"/>
    </cofactor>
    <text evidence="16">Binds 1 siroheme per subunit.</text>
</comment>
<keyword evidence="7" id="KW-0001">2Fe-2S</keyword>
<feature type="domain" description="Nitrite/Sulfite reductase ferredoxin-like" evidence="19">
    <location>
        <begin position="586"/>
        <end position="648"/>
    </location>
</feature>
<dbReference type="InterPro" id="IPR052034">
    <property type="entry name" value="NasD-like"/>
</dbReference>
<dbReference type="GO" id="GO:0042128">
    <property type="term" value="P:nitrate assimilation"/>
    <property type="evidence" value="ECO:0007669"/>
    <property type="project" value="UniProtKB-UniRule"/>
</dbReference>
<comment type="pathway">
    <text evidence="2">Nitrogen metabolism; nitrate reduction (assimilation).</text>
</comment>
<dbReference type="PANTHER" id="PTHR43809">
    <property type="entry name" value="NITRITE REDUCTASE (NADH) LARGE SUBUNIT"/>
    <property type="match status" value="1"/>
</dbReference>
<dbReference type="InterPro" id="IPR041575">
    <property type="entry name" value="Rubredoxin_C"/>
</dbReference>
<dbReference type="Pfam" id="PF07992">
    <property type="entry name" value="Pyr_redox_2"/>
    <property type="match status" value="1"/>
</dbReference>
<dbReference type="InterPro" id="IPR005117">
    <property type="entry name" value="NiRdtase/SiRdtase_haem-b_fer"/>
</dbReference>
<dbReference type="PIRSF" id="PIRSF037149">
    <property type="entry name" value="NirB"/>
    <property type="match status" value="1"/>
</dbReference>
<dbReference type="PRINTS" id="PR00368">
    <property type="entry name" value="FADPNR"/>
</dbReference>
<dbReference type="GO" id="GO:0050660">
    <property type="term" value="F:flavin adenine dinucleotide binding"/>
    <property type="evidence" value="ECO:0007669"/>
    <property type="project" value="UniProtKB-UniRule"/>
</dbReference>
<dbReference type="InterPro" id="IPR036188">
    <property type="entry name" value="FAD/NAD-bd_sf"/>
</dbReference>
<dbReference type="SUPFAM" id="SSF51905">
    <property type="entry name" value="FAD/NAD(P)-binding domain"/>
    <property type="match status" value="2"/>
</dbReference>
<evidence type="ECO:0000256" key="11">
    <source>
        <dbReference type="ARBA" id="ARBA00023004"/>
    </source>
</evidence>
<evidence type="ECO:0000256" key="8">
    <source>
        <dbReference type="ARBA" id="ARBA00022723"/>
    </source>
</evidence>
<dbReference type="PANTHER" id="PTHR43809:SF1">
    <property type="entry name" value="NITRITE REDUCTASE (NADH) LARGE SUBUNIT"/>
    <property type="match status" value="1"/>
</dbReference>
<feature type="domain" description="FAD/NAD(P)-binding" evidence="21">
    <location>
        <begin position="29"/>
        <end position="314"/>
    </location>
</feature>
<evidence type="ECO:0000256" key="17">
    <source>
        <dbReference type="SAM" id="MobiDB-lite"/>
    </source>
</evidence>
<feature type="domain" description="BFD-like [2Fe-2S]-binding" evidence="20">
    <location>
        <begin position="451"/>
        <end position="498"/>
    </location>
</feature>
<dbReference type="Gene3D" id="3.30.390.30">
    <property type="match status" value="1"/>
</dbReference>
<gene>
    <name evidence="23" type="ORF">SOCE836_072510</name>
</gene>
<dbReference type="Gene3D" id="3.50.50.60">
    <property type="entry name" value="FAD/NAD(P)-binding domain"/>
    <property type="match status" value="2"/>
</dbReference>
<dbReference type="UniPathway" id="UPA00653"/>
<feature type="binding site" evidence="16">
    <location>
        <position position="666"/>
    </location>
    <ligand>
        <name>[4Fe-4S] cluster</name>
        <dbReference type="ChEBI" id="CHEBI:49883"/>
    </ligand>
</feature>
<dbReference type="Gene3D" id="3.90.480.20">
    <property type="match status" value="1"/>
</dbReference>
<feature type="domain" description="Nitrite/sulphite reductase 4Fe-4S" evidence="18">
    <location>
        <begin position="658"/>
        <end position="794"/>
    </location>
</feature>
<feature type="domain" description="NADH-rubredoxin oxidoreductase C-terminal" evidence="22">
    <location>
        <begin position="350"/>
        <end position="415"/>
    </location>
</feature>
<sequence length="845" mass="90711">MSDEPGSAVADGGTTGRSGQAVPKRERERLVVIGNGMAGARFVEELVARGGRDRFEIAMFGDEPYGNYNRILLSNVLAGIQDPNDIFINPLSWYEDNGVRLHAGVRVASIDRRSKTVRGASGVVEAYDKLVIATGSRAFVPKLEGLEREGGGYRSGVFVFRTLDDCSGIIEHARRSRRAAVIGGGLLGLEAARGLLGLGLEVHVVHLMKHLMEVQLDAAGGAVLRRALEDMGLAIHLEKSTREILGDDRVEGLRFEDGSELACDLVVISAGIRPNAELARDAGLTVERGIVVGDDLCSPDDPDVHAIGECAQHRGRTYGLVAPLWEQAQILADRLTERRPDAAYAGSKVSTKLKVMGVDLLVMGEQRAATDAEEEVAYAEPSRGIYRKLVIRDGVLAGAILLGGGGPGGRLLQAFERGLAIPEDRAALLFPGAHAGAGEPSVADMPDEAQVCNCNGVSKGQIAAAARGGCRTLRQACAATRAGSGCGACKPQVQAVLELVLGSGAAEDPAAHYYVPGVPYAKPELVRLIKERGLRSVSSVFRELAGGQEDVASKPGLASLLKSIWGRAYEDERDARFINDRVHANIQRDGTFSVIPRIYGGVTTPAQLRKIADVAERYDARMVKITGGQRIDILGISKERLPDVWRDLGMPSGHAYTKGFRTCKTCVGSEFCRYGVGDSTALGIAIERRFQGFEAPHKLKLATAGCPRNCSEATTKDVGAVAIEGGRWEIYVGGGAGSRVRKGDLLCVVDTQEEVIRYAGRFMQYYREQARYMERSYDFVERVGIEKVRRVIVDDAEGIAARLDAEVEASVDAYADPWSEAESPIHPSQFTTLLPPPSGTLAPAE</sequence>
<evidence type="ECO:0000259" key="18">
    <source>
        <dbReference type="Pfam" id="PF01077"/>
    </source>
</evidence>
<dbReference type="InterPro" id="IPR007419">
    <property type="entry name" value="BFD-like_2Fe2S-bd_dom"/>
</dbReference>
<evidence type="ECO:0000259" key="19">
    <source>
        <dbReference type="Pfam" id="PF03460"/>
    </source>
</evidence>
<dbReference type="EC" id="1.7.1.4" evidence="23"/>
<dbReference type="PRINTS" id="PR00411">
    <property type="entry name" value="PNDRDTASEI"/>
</dbReference>
<evidence type="ECO:0000256" key="4">
    <source>
        <dbReference type="ARBA" id="ARBA00022485"/>
    </source>
</evidence>
<dbReference type="InterPro" id="IPR006066">
    <property type="entry name" value="NO2/SO3_Rdtase_FeS/sirohaem_BS"/>
</dbReference>
<protein>
    <submittedName>
        <fullName evidence="23">Nitrite reductase</fullName>
        <ecNumber evidence="23">1.7.1.4</ecNumber>
    </submittedName>
</protein>
<feature type="binding site" evidence="16">
    <location>
        <position position="672"/>
    </location>
    <ligand>
        <name>[4Fe-4S] cluster</name>
        <dbReference type="ChEBI" id="CHEBI:49883"/>
    </ligand>
</feature>
<feature type="region of interest" description="Disordered" evidence="17">
    <location>
        <begin position="1"/>
        <end position="24"/>
    </location>
</feature>
<comment type="similarity">
    <text evidence="3">Belongs to the nitrite and sulfite reductase 4Fe-4S domain family.</text>
</comment>
<dbReference type="RefSeq" id="WP_129578152.1">
    <property type="nucleotide sequence ID" value="NZ_CP012672.1"/>
</dbReference>
<dbReference type="GO" id="GO:0051537">
    <property type="term" value="F:2 iron, 2 sulfur cluster binding"/>
    <property type="evidence" value="ECO:0007669"/>
    <property type="project" value="UniProtKB-KW"/>
</dbReference>
<evidence type="ECO:0000256" key="2">
    <source>
        <dbReference type="ARBA" id="ARBA00005096"/>
    </source>
</evidence>
<proteinExistence type="inferred from homology"/>
<evidence type="ECO:0000256" key="7">
    <source>
        <dbReference type="ARBA" id="ARBA00022714"/>
    </source>
</evidence>
<evidence type="ECO:0000256" key="6">
    <source>
        <dbReference type="ARBA" id="ARBA00022630"/>
    </source>
</evidence>
<evidence type="ECO:0000256" key="3">
    <source>
        <dbReference type="ARBA" id="ARBA00010429"/>
    </source>
</evidence>
<keyword evidence="6 15" id="KW-0285">Flavoprotein</keyword>
<dbReference type="SUPFAM" id="SSF56014">
    <property type="entry name" value="Nitrite and sulphite reductase 4Fe-4S domain-like"/>
    <property type="match status" value="1"/>
</dbReference>
<evidence type="ECO:0000313" key="24">
    <source>
        <dbReference type="Proteomes" id="UP000295497"/>
    </source>
</evidence>
<keyword evidence="10 23" id="KW-0560">Oxidoreductase</keyword>
<dbReference type="PRINTS" id="PR00397">
    <property type="entry name" value="SIROHAEM"/>
</dbReference>
<dbReference type="InterPro" id="IPR023753">
    <property type="entry name" value="FAD/NAD-binding_dom"/>
</dbReference>
<dbReference type="Pfam" id="PF03460">
    <property type="entry name" value="NIR_SIR_ferr"/>
    <property type="match status" value="1"/>
</dbReference>
<evidence type="ECO:0000256" key="15">
    <source>
        <dbReference type="PIRNR" id="PIRNR037149"/>
    </source>
</evidence>
<evidence type="ECO:0000313" key="23">
    <source>
        <dbReference type="EMBL" id="AUX35063.1"/>
    </source>
</evidence>
<dbReference type="InterPro" id="IPR017121">
    <property type="entry name" value="Nitrite_Rdtase_lsu"/>
</dbReference>
<dbReference type="InterPro" id="IPR036136">
    <property type="entry name" value="Nit/Sulf_reduc_fer-like_dom_sf"/>
</dbReference>
<dbReference type="InterPro" id="IPR045854">
    <property type="entry name" value="NO2/SO3_Rdtase_4Fe4S_sf"/>
</dbReference>
<evidence type="ECO:0000256" key="10">
    <source>
        <dbReference type="ARBA" id="ARBA00023002"/>
    </source>
</evidence>
<dbReference type="InterPro" id="IPR041854">
    <property type="entry name" value="BFD-like_2Fe2S-bd_dom_sf"/>
</dbReference>
<evidence type="ECO:0000259" key="22">
    <source>
        <dbReference type="Pfam" id="PF18267"/>
    </source>
</evidence>
<dbReference type="Gene3D" id="3.30.413.10">
    <property type="entry name" value="Sulfite Reductase Hemoprotein, domain 1"/>
    <property type="match status" value="1"/>
</dbReference>
<dbReference type="InterPro" id="IPR012744">
    <property type="entry name" value="Nitri_red_NirB"/>
</dbReference>
<comment type="cofactor">
    <cofactor evidence="14">
        <name>[2Fe-2S] cluster</name>
        <dbReference type="ChEBI" id="CHEBI:190135"/>
    </cofactor>
</comment>
<feature type="binding site" evidence="16">
    <location>
        <position position="706"/>
    </location>
    <ligand>
        <name>[4Fe-4S] cluster</name>
        <dbReference type="ChEBI" id="CHEBI:49883"/>
    </ligand>
</feature>
<dbReference type="EMBL" id="CP012672">
    <property type="protein sequence ID" value="AUX35063.1"/>
    <property type="molecule type" value="Genomic_DNA"/>
</dbReference>
<comment type="cofactor">
    <cofactor evidence="16">
        <name>[4Fe-4S] cluster</name>
        <dbReference type="ChEBI" id="CHEBI:49883"/>
    </cofactor>
    <text evidence="16">Binds 1 [4Fe-4S] cluster per subunit.</text>
</comment>
<keyword evidence="8 16" id="KW-0479">Metal-binding</keyword>
<evidence type="ECO:0000259" key="20">
    <source>
        <dbReference type="Pfam" id="PF04324"/>
    </source>
</evidence>
<feature type="binding site" evidence="16">
    <location>
        <position position="710"/>
    </location>
    <ligand>
        <name>[4Fe-4S] cluster</name>
        <dbReference type="ChEBI" id="CHEBI:49883"/>
    </ligand>
</feature>
<name>A0A4P2QZP0_SORCE</name>
<dbReference type="GO" id="GO:0046872">
    <property type="term" value="F:metal ion binding"/>
    <property type="evidence" value="ECO:0007669"/>
    <property type="project" value="UniProtKB-KW"/>
</dbReference>
<accession>A0A4P2QZP0</accession>
<dbReference type="FunFam" id="3.50.50.60:FF:000033">
    <property type="entry name" value="Nitrite reductase [NAD(P)H], large subunit"/>
    <property type="match status" value="1"/>
</dbReference>
<keyword evidence="5 16" id="KW-0349">Heme</keyword>
<dbReference type="Pfam" id="PF18267">
    <property type="entry name" value="Rubredoxin_C"/>
    <property type="match status" value="1"/>
</dbReference>
<dbReference type="GO" id="GO:0051539">
    <property type="term" value="F:4 iron, 4 sulfur cluster binding"/>
    <property type="evidence" value="ECO:0007669"/>
    <property type="project" value="UniProtKB-KW"/>
</dbReference>
<feature type="binding site" description="axial binding residue" evidence="16">
    <location>
        <position position="710"/>
    </location>
    <ligand>
        <name>siroheme</name>
        <dbReference type="ChEBI" id="CHEBI:60052"/>
    </ligand>
    <ligandPart>
        <name>Fe</name>
        <dbReference type="ChEBI" id="CHEBI:18248"/>
    </ligandPart>
</feature>
<evidence type="ECO:0000256" key="1">
    <source>
        <dbReference type="ARBA" id="ARBA00001974"/>
    </source>
</evidence>
<dbReference type="AlphaFoldDB" id="A0A4P2QZP0"/>
<dbReference type="Gene3D" id="1.10.10.1100">
    <property type="entry name" value="BFD-like [2Fe-2S]-binding domain"/>
    <property type="match status" value="1"/>
</dbReference>
<dbReference type="InterPro" id="IPR006067">
    <property type="entry name" value="NO2/SO3_Rdtase_4Fe4S_dom"/>
</dbReference>
<evidence type="ECO:0000256" key="14">
    <source>
        <dbReference type="ARBA" id="ARBA00034078"/>
    </source>
</evidence>
<keyword evidence="13 15" id="KW-0534">Nitrate assimilation</keyword>
<keyword evidence="12 16" id="KW-0411">Iron-sulfur</keyword>
<keyword evidence="4 16" id="KW-0004">4Fe-4S</keyword>
<organism evidence="23 24">
    <name type="scientific">Sorangium cellulosum</name>
    <name type="common">Polyangium cellulosum</name>
    <dbReference type="NCBI Taxonomy" id="56"/>
    <lineage>
        <taxon>Bacteria</taxon>
        <taxon>Pseudomonadati</taxon>
        <taxon>Myxococcota</taxon>
        <taxon>Polyangia</taxon>
        <taxon>Polyangiales</taxon>
        <taxon>Polyangiaceae</taxon>
        <taxon>Sorangium</taxon>
    </lineage>
</organism>
<dbReference type="Proteomes" id="UP000295497">
    <property type="component" value="Chromosome"/>
</dbReference>
<reference evidence="23 24" key="1">
    <citation type="submission" date="2015-09" db="EMBL/GenBank/DDBJ databases">
        <title>Sorangium comparison.</title>
        <authorList>
            <person name="Zaburannyi N."/>
            <person name="Bunk B."/>
            <person name="Overmann J."/>
            <person name="Mueller R."/>
        </authorList>
    </citation>
    <scope>NUCLEOTIDE SEQUENCE [LARGE SCALE GENOMIC DNA]</scope>
    <source>
        <strain evidence="23 24">So ce836</strain>
    </source>
</reference>
<dbReference type="GO" id="GO:0020037">
    <property type="term" value="F:heme binding"/>
    <property type="evidence" value="ECO:0007669"/>
    <property type="project" value="InterPro"/>
</dbReference>
<dbReference type="SUPFAM" id="SSF55124">
    <property type="entry name" value="Nitrite/Sulfite reductase N-terminal domain-like"/>
    <property type="match status" value="1"/>
</dbReference>
<dbReference type="Pfam" id="PF01077">
    <property type="entry name" value="NIR_SIR"/>
    <property type="match status" value="1"/>
</dbReference>
<evidence type="ECO:0000259" key="21">
    <source>
        <dbReference type="Pfam" id="PF07992"/>
    </source>
</evidence>
<dbReference type="Pfam" id="PF04324">
    <property type="entry name" value="Fer2_BFD"/>
    <property type="match status" value="1"/>
</dbReference>
<dbReference type="InterPro" id="IPR016156">
    <property type="entry name" value="FAD/NAD-linked_Rdtase_dimer_sf"/>
</dbReference>
<keyword evidence="9 15" id="KW-0274">FAD</keyword>
<comment type="cofactor">
    <cofactor evidence="1 15">
        <name>FAD</name>
        <dbReference type="ChEBI" id="CHEBI:57692"/>
    </cofactor>
</comment>
<dbReference type="NCBIfam" id="TIGR02374">
    <property type="entry name" value="nitri_red_nirB"/>
    <property type="match status" value="1"/>
</dbReference>